<dbReference type="Gene3D" id="1.10.630.10">
    <property type="entry name" value="Cytochrome P450"/>
    <property type="match status" value="2"/>
</dbReference>
<dbReference type="InterPro" id="IPR050182">
    <property type="entry name" value="Cytochrome_P450_fam2"/>
</dbReference>
<dbReference type="EMBL" id="CP111022">
    <property type="protein sequence ID" value="WAR18468.1"/>
    <property type="molecule type" value="Genomic_DNA"/>
</dbReference>
<dbReference type="PRINTS" id="PR00463">
    <property type="entry name" value="EP450I"/>
</dbReference>
<reference evidence="5" key="1">
    <citation type="submission" date="2022-11" db="EMBL/GenBank/DDBJ databases">
        <title>Centuries of genome instability and evolution in soft-shell clam transmissible cancer (bioRxiv).</title>
        <authorList>
            <person name="Hart S.F.M."/>
            <person name="Yonemitsu M.A."/>
            <person name="Giersch R.M."/>
            <person name="Beal B.F."/>
            <person name="Arriagada G."/>
            <person name="Davis B.W."/>
            <person name="Ostrander E.A."/>
            <person name="Goff S.P."/>
            <person name="Metzger M.J."/>
        </authorList>
    </citation>
    <scope>NUCLEOTIDE SEQUENCE</scope>
    <source>
        <strain evidence="5">MELC-2E11</strain>
        <tissue evidence="5">Siphon/mantle</tissue>
    </source>
</reference>
<gene>
    <name evidence="5" type="ORF">MAR_000306</name>
</gene>
<keyword evidence="4" id="KW-0812">Transmembrane</keyword>
<evidence type="ECO:0000256" key="1">
    <source>
        <dbReference type="ARBA" id="ARBA00010617"/>
    </source>
</evidence>
<protein>
    <submittedName>
        <fullName evidence="5">CP2J1-like protein</fullName>
    </submittedName>
</protein>
<dbReference type="PANTHER" id="PTHR24300:SF403">
    <property type="entry name" value="CYTOCHROME P450 306A1"/>
    <property type="match status" value="1"/>
</dbReference>
<evidence type="ECO:0000256" key="3">
    <source>
        <dbReference type="ARBA" id="ARBA00023004"/>
    </source>
</evidence>
<comment type="similarity">
    <text evidence="1">Belongs to the cytochrome P450 family.</text>
</comment>
<keyword evidence="4" id="KW-0472">Membrane</keyword>
<accession>A0ABY7F8H6</accession>
<dbReference type="InterPro" id="IPR036396">
    <property type="entry name" value="Cyt_P450_sf"/>
</dbReference>
<dbReference type="Pfam" id="PF00067">
    <property type="entry name" value="p450"/>
    <property type="match status" value="2"/>
</dbReference>
<keyword evidence="3" id="KW-0408">Iron</keyword>
<evidence type="ECO:0000256" key="2">
    <source>
        <dbReference type="ARBA" id="ARBA00022723"/>
    </source>
</evidence>
<proteinExistence type="inferred from homology"/>
<evidence type="ECO:0000313" key="6">
    <source>
        <dbReference type="Proteomes" id="UP001164746"/>
    </source>
</evidence>
<keyword evidence="4" id="KW-1133">Transmembrane helix</keyword>
<organism evidence="5 6">
    <name type="scientific">Mya arenaria</name>
    <name type="common">Soft-shell clam</name>
    <dbReference type="NCBI Taxonomy" id="6604"/>
    <lineage>
        <taxon>Eukaryota</taxon>
        <taxon>Metazoa</taxon>
        <taxon>Spiralia</taxon>
        <taxon>Lophotrochozoa</taxon>
        <taxon>Mollusca</taxon>
        <taxon>Bivalvia</taxon>
        <taxon>Autobranchia</taxon>
        <taxon>Heteroconchia</taxon>
        <taxon>Euheterodonta</taxon>
        <taxon>Imparidentia</taxon>
        <taxon>Neoheterodontei</taxon>
        <taxon>Myida</taxon>
        <taxon>Myoidea</taxon>
        <taxon>Myidae</taxon>
        <taxon>Mya</taxon>
    </lineage>
</organism>
<dbReference type="PANTHER" id="PTHR24300">
    <property type="entry name" value="CYTOCHROME P450 508A4-RELATED"/>
    <property type="match status" value="1"/>
</dbReference>
<name>A0ABY7F8H6_MYAAR</name>
<dbReference type="InterPro" id="IPR002401">
    <property type="entry name" value="Cyt_P450_E_grp-I"/>
</dbReference>
<sequence>MSLRSLFDSVASADGSTALVVTLTVGLGIIVVARMSTRGKSRGGGRPPGPRRLPILGNLTQLAGNGTFFEKLNEMRKTHGDVLYLELGAVKTLVVFGHDMVKRLLVDYADSFQYRPVWLVEIKSLQLSNGIVWSNGADNQRLRRFALPCVFPGVGKQTLEQRIQIEAEALMSQLHERSGDSATLKDLFFRAIGNINCSVIFGKRYEYEDAEFGEFLALMDSLLQRQGVKNPLNFFPILQRLPEGKKPKATREVLSKVSAFLHRKLVEARTDFDKDNIRGLLDIGECLPHCPGLFRGWHRKRGYCARLARYTARDENVQDTCRKCVKEFLGERSCPGMEDIKHMPYLEATVNEALRLASITPLSVPHATQEEVEFEGYTIPRDTMVLTHMQSVNLDPAYWEEPDNFRPERFIKDDAVVSKEAFYPYSIGPRYCLAAKLSQMELTIMFATLIKHFRFTTAAGAEAPSLRHTQPGAFVEPETFKVTWSSV</sequence>
<evidence type="ECO:0000313" key="5">
    <source>
        <dbReference type="EMBL" id="WAR18468.1"/>
    </source>
</evidence>
<evidence type="ECO:0000256" key="4">
    <source>
        <dbReference type="SAM" id="Phobius"/>
    </source>
</evidence>
<dbReference type="Proteomes" id="UP001164746">
    <property type="component" value="Chromosome 11"/>
</dbReference>
<feature type="transmembrane region" description="Helical" evidence="4">
    <location>
        <begin position="15"/>
        <end position="33"/>
    </location>
</feature>
<dbReference type="InterPro" id="IPR001128">
    <property type="entry name" value="Cyt_P450"/>
</dbReference>
<keyword evidence="2" id="KW-0479">Metal-binding</keyword>
<dbReference type="SUPFAM" id="SSF48264">
    <property type="entry name" value="Cytochrome P450"/>
    <property type="match status" value="1"/>
</dbReference>
<keyword evidence="6" id="KW-1185">Reference proteome</keyword>